<comment type="caution">
    <text evidence="1">The sequence shown here is derived from an EMBL/GenBank/DDBJ whole genome shotgun (WGS) entry which is preliminary data.</text>
</comment>
<organism evidence="1 2">
    <name type="scientific">Xenorhabdus ishibashii</name>
    <dbReference type="NCBI Taxonomy" id="1034471"/>
    <lineage>
        <taxon>Bacteria</taxon>
        <taxon>Pseudomonadati</taxon>
        <taxon>Pseudomonadota</taxon>
        <taxon>Gammaproteobacteria</taxon>
        <taxon>Enterobacterales</taxon>
        <taxon>Morganellaceae</taxon>
        <taxon>Xenorhabdus</taxon>
    </lineage>
</organism>
<keyword evidence="2" id="KW-1185">Reference proteome</keyword>
<evidence type="ECO:0000313" key="1">
    <source>
        <dbReference type="EMBL" id="PHM61006.1"/>
    </source>
</evidence>
<accession>A0A2D0KC20</accession>
<protein>
    <submittedName>
        <fullName evidence="1">AMP-binding protein</fullName>
    </submittedName>
</protein>
<sequence length="61" mass="6880">MEYLPITLDTTLRKKALRSPQQSLLIDALKPVMGLTAAGKKPEPPLLKNFQSWTLTSHFMI</sequence>
<dbReference type="EMBL" id="NJAK01000001">
    <property type="protein sequence ID" value="PHM61006.1"/>
    <property type="molecule type" value="Genomic_DNA"/>
</dbReference>
<reference evidence="1 2" key="1">
    <citation type="journal article" date="2017" name="Nat. Microbiol.">
        <title>Natural product diversity associated with the nematode symbionts Photorhabdus and Xenorhabdus.</title>
        <authorList>
            <person name="Tobias N.J."/>
            <person name="Wolff H."/>
            <person name="Djahanschiri B."/>
            <person name="Grundmann F."/>
            <person name="Kronenwerth M."/>
            <person name="Shi Y.M."/>
            <person name="Simonyi S."/>
            <person name="Grun P."/>
            <person name="Shapiro-Ilan D."/>
            <person name="Pidot S.J."/>
            <person name="Stinear T.P."/>
            <person name="Ebersberger I."/>
            <person name="Bode H.B."/>
        </authorList>
    </citation>
    <scope>NUCLEOTIDE SEQUENCE [LARGE SCALE GENOMIC DNA]</scope>
    <source>
        <strain evidence="1 2">DSM 22670</strain>
    </source>
</reference>
<dbReference type="Proteomes" id="UP000222168">
    <property type="component" value="Unassembled WGS sequence"/>
</dbReference>
<proteinExistence type="predicted"/>
<name>A0A2D0KC20_9GAMM</name>
<dbReference type="AlphaFoldDB" id="A0A2D0KC20"/>
<evidence type="ECO:0000313" key="2">
    <source>
        <dbReference type="Proteomes" id="UP000222168"/>
    </source>
</evidence>
<gene>
    <name evidence="1" type="ORF">Xish_00113</name>
</gene>